<sequence>MEDKSIAVKAAEMRRRRILGSEVNRMEKLTGNKQIQPITSPVINFDMGDIDFDALKKSLPMIKLKVKCAIQLTLLLFTSLLGATVRLYESDNKNFLFRIIELIVNMILSIPPFPLLDDLWKNNHRLRTKTVKVITWTMLITFILIKAPPPSLNSTNNSNGEQSEIAEFVQIPKGFKDLLCTVGEWASALLLFFFVGYDITHNLLV</sequence>
<feature type="transmembrane region" description="Helical" evidence="1">
    <location>
        <begin position="95"/>
        <end position="116"/>
    </location>
</feature>
<reference evidence="2 3" key="1">
    <citation type="journal article" date="2012" name="Nucleic Acids Res.">
        <title>Sequencing of the smallest Apicomplexan genome from the human pathogen Babesia microti.</title>
        <authorList>
            <person name="Cornillot E."/>
            <person name="Hadj-Kaddour K."/>
            <person name="Dassouli A."/>
            <person name="Noel B."/>
            <person name="Ranwez V."/>
            <person name="Vacherie B."/>
            <person name="Augagneur Y."/>
            <person name="Bres V."/>
            <person name="Duclos A."/>
            <person name="Randazzo S."/>
            <person name="Carcy B."/>
            <person name="Debierre-Grockiego F."/>
            <person name="Delbecq S."/>
            <person name="Moubri-Menage K."/>
            <person name="Shams-Eldin H."/>
            <person name="Usmani-Brown S."/>
            <person name="Bringaud F."/>
            <person name="Wincker P."/>
            <person name="Vivares C.P."/>
            <person name="Schwarz R.T."/>
            <person name="Schetters T.P."/>
            <person name="Krause P.J."/>
            <person name="Gorenflot A."/>
            <person name="Berry V."/>
            <person name="Barbe V."/>
            <person name="Ben Mamoun C."/>
        </authorList>
    </citation>
    <scope>NUCLEOTIDE SEQUENCE [LARGE SCALE GENOMIC DNA]</scope>
    <source>
        <strain evidence="2 3">RI</strain>
    </source>
</reference>
<keyword evidence="1" id="KW-1133">Transmembrane helix</keyword>
<dbReference type="GeneID" id="24423643"/>
<proteinExistence type="predicted"/>
<gene>
    <name evidence="2" type="ORF">BMR1_01G02855</name>
</gene>
<reference evidence="2 3" key="3">
    <citation type="journal article" date="2016" name="Sci. Rep.">
        <title>Genome-wide diversity and gene expression profiling of Babesia microti isolates identify polymorphic genes that mediate host-pathogen interactions.</title>
        <authorList>
            <person name="Silva J.C."/>
            <person name="Cornillot E."/>
            <person name="McCracken C."/>
            <person name="Usmani-Brown S."/>
            <person name="Dwivedi A."/>
            <person name="Ifeonu O.O."/>
            <person name="Crabtree J."/>
            <person name="Gotia H.T."/>
            <person name="Virji A.Z."/>
            <person name="Reynes C."/>
            <person name="Colinge J."/>
            <person name="Kumar V."/>
            <person name="Lawres L."/>
            <person name="Pazzi J.E."/>
            <person name="Pablo J.V."/>
            <person name="Hung C."/>
            <person name="Brancato J."/>
            <person name="Kumari P."/>
            <person name="Orvis J."/>
            <person name="Tretina K."/>
            <person name="Chibucos M."/>
            <person name="Ott S."/>
            <person name="Sadzewicz L."/>
            <person name="Sengamalay N."/>
            <person name="Shetty A.C."/>
            <person name="Su Q."/>
            <person name="Tallon L."/>
            <person name="Fraser C.M."/>
            <person name="Frutos R."/>
            <person name="Molina D.M."/>
            <person name="Krause P.J."/>
            <person name="Ben Mamoun C."/>
        </authorList>
    </citation>
    <scope>NUCLEOTIDE SEQUENCE [LARGE SCALE GENOMIC DNA]</scope>
    <source>
        <strain evidence="2 3">RI</strain>
    </source>
</reference>
<evidence type="ECO:0000256" key="1">
    <source>
        <dbReference type="SAM" id="Phobius"/>
    </source>
</evidence>
<accession>I7IPK2</accession>
<dbReference type="Proteomes" id="UP000002899">
    <property type="component" value="Chromosome I"/>
</dbReference>
<dbReference type="KEGG" id="bmic:BMR1_01G02855"/>
<keyword evidence="1" id="KW-0472">Membrane</keyword>
<protein>
    <submittedName>
        <fullName evidence="2">Uncharacterized protein</fullName>
    </submittedName>
</protein>
<organism evidence="2 3">
    <name type="scientific">Babesia microti (strain RI)</name>
    <dbReference type="NCBI Taxonomy" id="1133968"/>
    <lineage>
        <taxon>Eukaryota</taxon>
        <taxon>Sar</taxon>
        <taxon>Alveolata</taxon>
        <taxon>Apicomplexa</taxon>
        <taxon>Aconoidasida</taxon>
        <taxon>Piroplasmida</taxon>
        <taxon>Babesiidae</taxon>
        <taxon>Babesia</taxon>
    </lineage>
</organism>
<keyword evidence="3" id="KW-1185">Reference proteome</keyword>
<dbReference type="VEuPathDB" id="PiroplasmaDB:BMR1_01G02855"/>
<dbReference type="EMBL" id="FO082871">
    <property type="protein sequence ID" value="CCF73025.1"/>
    <property type="molecule type" value="Genomic_DNA"/>
</dbReference>
<dbReference type="RefSeq" id="XP_012647634.1">
    <property type="nucleotide sequence ID" value="XM_012792180.1"/>
</dbReference>
<name>I7IPK2_BABMR</name>
<evidence type="ECO:0000313" key="3">
    <source>
        <dbReference type="Proteomes" id="UP000002899"/>
    </source>
</evidence>
<dbReference type="AlphaFoldDB" id="I7IPK2"/>
<reference evidence="2 3" key="2">
    <citation type="journal article" date="2013" name="PLoS ONE">
        <title>Whole genome mapping and re-organization of the nuclear and mitochondrial genomes of Babesia microti isolates.</title>
        <authorList>
            <person name="Cornillot E."/>
            <person name="Dassouli A."/>
            <person name="Garg A."/>
            <person name="Pachikara N."/>
            <person name="Randazzo S."/>
            <person name="Depoix D."/>
            <person name="Carcy B."/>
            <person name="Delbecq S."/>
            <person name="Frutos R."/>
            <person name="Silva J.C."/>
            <person name="Sutton R."/>
            <person name="Krause P.J."/>
            <person name="Mamoun C.B."/>
        </authorList>
    </citation>
    <scope>NUCLEOTIDE SEQUENCE [LARGE SCALE GENOMIC DNA]</scope>
    <source>
        <strain evidence="2 3">RI</strain>
    </source>
</reference>
<evidence type="ECO:0000313" key="2">
    <source>
        <dbReference type="EMBL" id="CCF73025.1"/>
    </source>
</evidence>
<feature type="transmembrane region" description="Helical" evidence="1">
    <location>
        <begin position="185"/>
        <end position="204"/>
    </location>
</feature>
<keyword evidence="1" id="KW-0812">Transmembrane</keyword>